<dbReference type="InterPro" id="IPR025977">
    <property type="entry name" value="Cnd3_C"/>
</dbReference>
<dbReference type="Proteomes" id="UP000015103">
    <property type="component" value="Unassembled WGS sequence"/>
</dbReference>
<evidence type="ECO:0000256" key="1">
    <source>
        <dbReference type="ARBA" id="ARBA00004286"/>
    </source>
</evidence>
<evidence type="ECO:0000256" key="5">
    <source>
        <dbReference type="ARBA" id="ARBA00023067"/>
    </source>
</evidence>
<dbReference type="GO" id="GO:0051301">
    <property type="term" value="P:cell division"/>
    <property type="evidence" value="ECO:0007669"/>
    <property type="project" value="UniProtKB-KW"/>
</dbReference>
<dbReference type="GO" id="GO:0005737">
    <property type="term" value="C:cytoplasm"/>
    <property type="evidence" value="ECO:0007669"/>
    <property type="project" value="TreeGrafter"/>
</dbReference>
<dbReference type="SUPFAM" id="SSF48371">
    <property type="entry name" value="ARM repeat"/>
    <property type="match status" value="1"/>
</dbReference>
<dbReference type="InterPro" id="IPR016024">
    <property type="entry name" value="ARM-type_fold"/>
</dbReference>
<evidence type="ECO:0000256" key="3">
    <source>
        <dbReference type="ARBA" id="ARBA00022618"/>
    </source>
</evidence>
<evidence type="ECO:0000259" key="7">
    <source>
        <dbReference type="Pfam" id="PF12719"/>
    </source>
</evidence>
<dbReference type="EMBL" id="ACPB03012392">
    <property type="status" value="NOT_ANNOTATED_CDS"/>
    <property type="molecule type" value="Genomic_DNA"/>
</dbReference>
<evidence type="ECO:0000313" key="9">
    <source>
        <dbReference type="Proteomes" id="UP000015103"/>
    </source>
</evidence>
<accession>T1IBX6</accession>
<evidence type="ECO:0000256" key="4">
    <source>
        <dbReference type="ARBA" id="ARBA00022776"/>
    </source>
</evidence>
<feature type="domain" description="Nuclear condensin complex subunit 3 C-terminal" evidence="7">
    <location>
        <begin position="4"/>
        <end position="134"/>
    </location>
</feature>
<keyword evidence="6" id="KW-0131">Cell cycle</keyword>
<keyword evidence="5" id="KW-0226">DNA condensation</keyword>
<keyword evidence="2" id="KW-0158">Chromosome</keyword>
<name>T1IBX6_RHOPR</name>
<dbReference type="EnsemblMetazoa" id="RPRC013796-RA">
    <property type="protein sequence ID" value="RPRC013796-PA"/>
    <property type="gene ID" value="RPRC013796"/>
</dbReference>
<keyword evidence="9" id="KW-1185">Reference proteome</keyword>
<dbReference type="GO" id="GO:0000796">
    <property type="term" value="C:condensin complex"/>
    <property type="evidence" value="ECO:0007669"/>
    <property type="project" value="InterPro"/>
</dbReference>
<comment type="subcellular location">
    <subcellularLocation>
        <location evidence="1">Chromosome</location>
    </subcellularLocation>
</comment>
<keyword evidence="4" id="KW-0498">Mitosis</keyword>
<evidence type="ECO:0000256" key="6">
    <source>
        <dbReference type="ARBA" id="ARBA00023306"/>
    </source>
</evidence>
<protein>
    <submittedName>
        <fullName evidence="8">Cnd3 domain-containing protein</fullName>
    </submittedName>
</protein>
<dbReference type="GO" id="GO:0000793">
    <property type="term" value="C:condensed chromosome"/>
    <property type="evidence" value="ECO:0007669"/>
    <property type="project" value="TreeGrafter"/>
</dbReference>
<dbReference type="VEuPathDB" id="VectorBase:RPRC013796"/>
<dbReference type="STRING" id="13249.T1IBX6"/>
<dbReference type="PANTHER" id="PTHR14418:SF5">
    <property type="entry name" value="CONDENSIN COMPLEX SUBUNIT 3"/>
    <property type="match status" value="1"/>
</dbReference>
<dbReference type="Pfam" id="PF12719">
    <property type="entry name" value="Cnd3"/>
    <property type="match status" value="1"/>
</dbReference>
<dbReference type="AlphaFoldDB" id="T1IBX6"/>
<reference evidence="8" key="1">
    <citation type="submission" date="2015-05" db="UniProtKB">
        <authorList>
            <consortium name="EnsemblMetazoa"/>
        </authorList>
    </citation>
    <scope>IDENTIFICATION</scope>
</reference>
<keyword evidence="3" id="KW-0132">Cell division</keyword>
<organism evidence="8 9">
    <name type="scientific">Rhodnius prolixus</name>
    <name type="common">Triatomid bug</name>
    <dbReference type="NCBI Taxonomy" id="13249"/>
    <lineage>
        <taxon>Eukaryota</taxon>
        <taxon>Metazoa</taxon>
        <taxon>Ecdysozoa</taxon>
        <taxon>Arthropoda</taxon>
        <taxon>Hexapoda</taxon>
        <taxon>Insecta</taxon>
        <taxon>Pterygota</taxon>
        <taxon>Neoptera</taxon>
        <taxon>Paraneoptera</taxon>
        <taxon>Hemiptera</taxon>
        <taxon>Heteroptera</taxon>
        <taxon>Panheteroptera</taxon>
        <taxon>Cimicomorpha</taxon>
        <taxon>Reduviidae</taxon>
        <taxon>Triatominae</taxon>
        <taxon>Rhodnius</taxon>
    </lineage>
</organism>
<dbReference type="GO" id="GO:0007076">
    <property type="term" value="P:mitotic chromosome condensation"/>
    <property type="evidence" value="ECO:0007669"/>
    <property type="project" value="InterPro"/>
</dbReference>
<dbReference type="HOGENOM" id="CLU_1751975_0_0_1"/>
<proteinExistence type="predicted"/>
<dbReference type="PANTHER" id="PTHR14418">
    <property type="entry name" value="CONDENSIN COMPLEX SUBUNIT 3-RELATED"/>
    <property type="match status" value="1"/>
</dbReference>
<dbReference type="eggNOG" id="KOG2025">
    <property type="taxonomic scope" value="Eukaryota"/>
</dbReference>
<evidence type="ECO:0000256" key="2">
    <source>
        <dbReference type="ARBA" id="ARBA00022454"/>
    </source>
</evidence>
<sequence>MRNIVPNFVLLLQSNVPNMRATICQGLAKLLLASHINSPLVLANLILIWFSPITEKEPLVRQPLGVFFSIFSRKRPGASEIIVNAVVPALKGLDEMSEDEMYFDINPGSVAKLLVSLIRHDIAETPTERFRTCSTHVKDDVPILNDPIV</sequence>
<evidence type="ECO:0000313" key="8">
    <source>
        <dbReference type="EnsemblMetazoa" id="RPRC013796-PA"/>
    </source>
</evidence>
<dbReference type="InterPro" id="IPR027165">
    <property type="entry name" value="CND3"/>
</dbReference>
<dbReference type="InParanoid" id="T1IBX6"/>